<organism evidence="1 2">
    <name type="scientific">Senna tora</name>
    <dbReference type="NCBI Taxonomy" id="362788"/>
    <lineage>
        <taxon>Eukaryota</taxon>
        <taxon>Viridiplantae</taxon>
        <taxon>Streptophyta</taxon>
        <taxon>Embryophyta</taxon>
        <taxon>Tracheophyta</taxon>
        <taxon>Spermatophyta</taxon>
        <taxon>Magnoliopsida</taxon>
        <taxon>eudicotyledons</taxon>
        <taxon>Gunneridae</taxon>
        <taxon>Pentapetalae</taxon>
        <taxon>rosids</taxon>
        <taxon>fabids</taxon>
        <taxon>Fabales</taxon>
        <taxon>Fabaceae</taxon>
        <taxon>Caesalpinioideae</taxon>
        <taxon>Cassia clade</taxon>
        <taxon>Senna</taxon>
    </lineage>
</organism>
<gene>
    <name evidence="1" type="ORF">G2W53_032103</name>
</gene>
<protein>
    <submittedName>
        <fullName evidence="1">Cysteine-rich receptor-like protein kinase 25</fullName>
    </submittedName>
</protein>
<evidence type="ECO:0000313" key="2">
    <source>
        <dbReference type="Proteomes" id="UP000634136"/>
    </source>
</evidence>
<dbReference type="Gene3D" id="3.30.200.20">
    <property type="entry name" value="Phosphorylase Kinase, domain 1"/>
    <property type="match status" value="1"/>
</dbReference>
<keyword evidence="2" id="KW-1185">Reference proteome</keyword>
<reference evidence="1" key="1">
    <citation type="submission" date="2020-09" db="EMBL/GenBank/DDBJ databases">
        <title>Genome-Enabled Discovery of Anthraquinone Biosynthesis in Senna tora.</title>
        <authorList>
            <person name="Kang S.-H."/>
            <person name="Pandey R.P."/>
            <person name="Lee C.-M."/>
            <person name="Sim J.-S."/>
            <person name="Jeong J.-T."/>
            <person name="Choi B.-S."/>
            <person name="Jung M."/>
            <person name="Ginzburg D."/>
            <person name="Zhao K."/>
            <person name="Won S.Y."/>
            <person name="Oh T.-J."/>
            <person name="Yu Y."/>
            <person name="Kim N.-H."/>
            <person name="Lee O.R."/>
            <person name="Lee T.-H."/>
            <person name="Bashyal P."/>
            <person name="Kim T.-S."/>
            <person name="Lee W.-H."/>
            <person name="Kawkins C."/>
            <person name="Kim C.-K."/>
            <person name="Kim J.S."/>
            <person name="Ahn B.O."/>
            <person name="Rhee S.Y."/>
            <person name="Sohng J.K."/>
        </authorList>
    </citation>
    <scope>NUCLEOTIDE SEQUENCE</scope>
    <source>
        <tissue evidence="1">Leaf</tissue>
    </source>
</reference>
<dbReference type="SUPFAM" id="SSF56112">
    <property type="entry name" value="Protein kinase-like (PK-like)"/>
    <property type="match status" value="2"/>
</dbReference>
<dbReference type="PANTHER" id="PTHR27006">
    <property type="entry name" value="PROMASTIGOTE SURFACE ANTIGEN PROTEIN PSA"/>
    <property type="match status" value="1"/>
</dbReference>
<evidence type="ECO:0000313" key="1">
    <source>
        <dbReference type="EMBL" id="KAF7811127.1"/>
    </source>
</evidence>
<dbReference type="EMBL" id="JAAIUW010000010">
    <property type="protein sequence ID" value="KAF7811127.1"/>
    <property type="molecule type" value="Genomic_DNA"/>
</dbReference>
<keyword evidence="1" id="KW-0418">Kinase</keyword>
<dbReference type="PANTHER" id="PTHR27006:SF606">
    <property type="entry name" value="INTERLEUKIN-1 RECEPTOR-ASSOCIATED KINASE 4"/>
    <property type="match status" value="1"/>
</dbReference>
<sequence length="153" mass="17248">MDSNLLGVVGHDTTTLESLRYDLAKIEAATNKFSKENMIGKGGFGEVFKAWTKWIDQKPLELLDSTMEGSYSQEEVIKCIHIGLLCVQEDPDDRPTMANIVFYLNCPSVDLPLPNEPAYFKHRGEQHKMPSLDSTGDSYSINEINLTTKFFPQ</sequence>
<dbReference type="GO" id="GO:0016301">
    <property type="term" value="F:kinase activity"/>
    <property type="evidence" value="ECO:0007669"/>
    <property type="project" value="UniProtKB-KW"/>
</dbReference>
<keyword evidence="1" id="KW-0675">Receptor</keyword>
<dbReference type="InterPro" id="IPR011009">
    <property type="entry name" value="Kinase-like_dom_sf"/>
</dbReference>
<dbReference type="OrthoDB" id="4062651at2759"/>
<dbReference type="AlphaFoldDB" id="A0A834SZW3"/>
<comment type="caution">
    <text evidence="1">The sequence shown here is derived from an EMBL/GenBank/DDBJ whole genome shotgun (WGS) entry which is preliminary data.</text>
</comment>
<dbReference type="Proteomes" id="UP000634136">
    <property type="component" value="Unassembled WGS sequence"/>
</dbReference>
<keyword evidence="1" id="KW-0808">Transferase</keyword>
<proteinExistence type="predicted"/>
<name>A0A834SZW3_9FABA</name>
<accession>A0A834SZW3</accession>